<dbReference type="InterPro" id="IPR011989">
    <property type="entry name" value="ARM-like"/>
</dbReference>
<dbReference type="GO" id="GO:0003682">
    <property type="term" value="F:chromatin binding"/>
    <property type="evidence" value="ECO:0007669"/>
    <property type="project" value="TreeGrafter"/>
</dbReference>
<feature type="compositionally biased region" description="Basic and acidic residues" evidence="2">
    <location>
        <begin position="236"/>
        <end position="252"/>
    </location>
</feature>
<keyword evidence="5" id="KW-1185">Reference proteome</keyword>
<dbReference type="Pfam" id="PF20168">
    <property type="entry name" value="PDS5"/>
    <property type="match status" value="1"/>
</dbReference>
<gene>
    <name evidence="4" type="ORF">E3P99_02164</name>
</gene>
<keyword evidence="1" id="KW-0131">Cell cycle</keyword>
<feature type="region of interest" description="Disordered" evidence="2">
    <location>
        <begin position="1"/>
        <end position="24"/>
    </location>
</feature>
<evidence type="ECO:0000259" key="3">
    <source>
        <dbReference type="Pfam" id="PF12830"/>
    </source>
</evidence>
<dbReference type="PANTHER" id="PTHR21704:SF18">
    <property type="entry name" value="NIPPED-B-LIKE PROTEIN"/>
    <property type="match status" value="1"/>
</dbReference>
<dbReference type="GO" id="GO:0010468">
    <property type="term" value="P:regulation of gene expression"/>
    <property type="evidence" value="ECO:0007669"/>
    <property type="project" value="InterPro"/>
</dbReference>
<dbReference type="GO" id="GO:0071169">
    <property type="term" value="P:establishment of protein localization to chromatin"/>
    <property type="evidence" value="ECO:0007669"/>
    <property type="project" value="TreeGrafter"/>
</dbReference>
<dbReference type="PANTHER" id="PTHR21704">
    <property type="entry name" value="NIPPED-B-LIKE PROTEIN DELANGIN SCC2-RELATED"/>
    <property type="match status" value="1"/>
</dbReference>
<keyword evidence="1" id="KW-0539">Nucleus</keyword>
<dbReference type="OrthoDB" id="418242at2759"/>
<evidence type="ECO:0000256" key="1">
    <source>
        <dbReference type="RuleBase" id="RU364107"/>
    </source>
</evidence>
<comment type="caution">
    <text evidence="4">The sequence shown here is derived from an EMBL/GenBank/DDBJ whole genome shotgun (WGS) entry which is preliminary data.</text>
</comment>
<dbReference type="SUPFAM" id="SSF48371">
    <property type="entry name" value="ARM repeat"/>
    <property type="match status" value="2"/>
</dbReference>
<dbReference type="Pfam" id="PF12830">
    <property type="entry name" value="Nipped-B_C"/>
    <property type="match status" value="1"/>
</dbReference>
<proteinExistence type="inferred from homology"/>
<dbReference type="GO" id="GO:1990414">
    <property type="term" value="P:replication-born double-strand break repair via sister chromatid exchange"/>
    <property type="evidence" value="ECO:0007669"/>
    <property type="project" value="TreeGrafter"/>
</dbReference>
<organism evidence="4 5">
    <name type="scientific">Wallemia hederae</name>
    <dbReference type="NCBI Taxonomy" id="1540922"/>
    <lineage>
        <taxon>Eukaryota</taxon>
        <taxon>Fungi</taxon>
        <taxon>Dikarya</taxon>
        <taxon>Basidiomycota</taxon>
        <taxon>Wallemiomycotina</taxon>
        <taxon>Wallemiomycetes</taxon>
        <taxon>Wallemiales</taxon>
        <taxon>Wallemiaceae</taxon>
        <taxon>Wallemia</taxon>
    </lineage>
</organism>
<feature type="compositionally biased region" description="Basic and acidic residues" evidence="2">
    <location>
        <begin position="1098"/>
        <end position="1108"/>
    </location>
</feature>
<feature type="region of interest" description="Disordered" evidence="2">
    <location>
        <begin position="119"/>
        <end position="158"/>
    </location>
</feature>
<dbReference type="Gene3D" id="1.25.10.10">
    <property type="entry name" value="Leucine-rich Repeat Variant"/>
    <property type="match status" value="2"/>
</dbReference>
<dbReference type="InterPro" id="IPR016024">
    <property type="entry name" value="ARM-type_fold"/>
</dbReference>
<feature type="region of interest" description="Disordered" evidence="2">
    <location>
        <begin position="1098"/>
        <end position="1118"/>
    </location>
</feature>
<reference evidence="4 5" key="1">
    <citation type="submission" date="2019-03" db="EMBL/GenBank/DDBJ databases">
        <title>Sequencing 23 genomes of Wallemia ichthyophaga.</title>
        <authorList>
            <person name="Gostincar C."/>
        </authorList>
    </citation>
    <scope>NUCLEOTIDE SEQUENCE [LARGE SCALE GENOMIC DNA]</scope>
    <source>
        <strain evidence="4 5">EXF-5753</strain>
    </source>
</reference>
<dbReference type="GO" id="GO:0061775">
    <property type="term" value="F:cohesin loader activity"/>
    <property type="evidence" value="ECO:0007669"/>
    <property type="project" value="InterPro"/>
</dbReference>
<accession>A0A4T0FLW0</accession>
<name>A0A4T0FLW0_9BASI</name>
<dbReference type="GO" id="GO:0140588">
    <property type="term" value="P:chromatin looping"/>
    <property type="evidence" value="ECO:0007669"/>
    <property type="project" value="InterPro"/>
</dbReference>
<dbReference type="GO" id="GO:0090694">
    <property type="term" value="C:Scc2-Scc4 cohesin loading complex"/>
    <property type="evidence" value="ECO:0007669"/>
    <property type="project" value="TreeGrafter"/>
</dbReference>
<dbReference type="Proteomes" id="UP000310189">
    <property type="component" value="Unassembled WGS sequence"/>
</dbReference>
<comment type="subcellular location">
    <subcellularLocation>
        <location evidence="1">Nucleus</location>
    </subcellularLocation>
</comment>
<feature type="region of interest" description="Disordered" evidence="2">
    <location>
        <begin position="179"/>
        <end position="280"/>
    </location>
</feature>
<dbReference type="InterPro" id="IPR033031">
    <property type="entry name" value="Scc2/Nipped-B"/>
</dbReference>
<protein>
    <recommendedName>
        <fullName evidence="1">Sister chromatid cohesion protein</fullName>
    </recommendedName>
</protein>
<dbReference type="InterPro" id="IPR024986">
    <property type="entry name" value="Nipped-B_C"/>
</dbReference>
<evidence type="ECO:0000256" key="2">
    <source>
        <dbReference type="SAM" id="MobiDB-lite"/>
    </source>
</evidence>
<evidence type="ECO:0000313" key="5">
    <source>
        <dbReference type="Proteomes" id="UP000310189"/>
    </source>
</evidence>
<dbReference type="CDD" id="cd23958">
    <property type="entry name" value="SCC2"/>
    <property type="match status" value="1"/>
</dbReference>
<evidence type="ECO:0000313" key="4">
    <source>
        <dbReference type="EMBL" id="TIA89248.1"/>
    </source>
</evidence>
<feature type="domain" description="Sister chromatid cohesion C-terminal" evidence="3">
    <location>
        <begin position="1494"/>
        <end position="1671"/>
    </location>
</feature>
<sequence>MTSKFTVKSFYGGGANDRAGDSKRPIKNINDVISISPFPTTLPSSQFSRFLPEAHSYISSPASTSIKPSDDDIDAIWNADASDNEDIIDLIQKQHQLNIQDESLPNIKLASDIPIPNNPAEFDIGMPKSTANKAQKSVPPLPKSSKPKAKNTNNAEISLSMQGDDNYLYSLRNRIIADSQEASPSKVKKEPARNSRPTSPIKAKGTKKRNDPFEAEASTSKRVKQESPRTPGRPRKSPDSKAPRAVRVRFDDEYPSPLRSEKKERPAETAPPTVGNDDKFMGKILANNSLLKNMPKSTSSHRTVVTAEQSNTSIDEQSLIDLKQMINLIFDTQDTQILNPDDITKDYLEYFTDDGYVHAKVVKKMSKYLDQLYSSKPNSILELANNDYVGTQQSDLVKTLARLIKLLNSNVELGDNLSVWAAENDEFDECKNRLLTATDSILAVQCIFMIMKFDQLPKQLYFEDVLSKCLSVLKHHLSKTVYAYIEAIEEGYGTPTDALIHFARERPQAIKKPLKDLYDAINSALSSLNALMNLTHVSLGETVLYTATYISIGPFFVAEPLTKNAATKSAMSPVGGDTCLLQLRSDALTLIQNIFANYDSQRYWIIDEILSATIKLPELKKQSRQLKLDNGKSIFTLSALLFRLVQACSHSVYDQISSLRAKFHLHVLQDEESDEKNKERYMEFLMAEAAIWRRAYDPVISISQTIVSQIFNNVLQSKSQKNSHEADYKVMLENLVNDAITVLHLPEWPGASWLLVVFVKLVDREVEDQNRSATQHNNMRALTLEHFGNLYARVRSVDLQRLHDEDKNDLEPLAEIERAVANGKLAALNRLHTTYQQLLITLYMHASKDELCRSAYEMFGAQWGFAIVKGLQVSQEVLEGANGDESICRQQTGIQEKLFAYLQDIWSEDDRLEHDDYQPLSKKQLPSITLQLSSTSIIQRLQEKILAVILHAFNSNTASIRAKAVKALGTAVMSDDSLLNNDIIKRYINSRVSDVASSVRDAALDVLSRHLARNSSVADTYFEMVSKIIHDPSPAVRKRVAKLLRDIYESTTSTNRKAQIAKLFCLQIADEDDSLKDAALDALDKLWLHLPITKTSTKEKTKAKVKDEELNDDDDSSQSVGDIVDVIVSVARLFGDHCQGFEDAMQKLVKRHPSTHQSVLSTRLKAIATSLVERLDSSDEEDDPLACVRALLVVANTGKGTIGVSGAEQLLPLLTNGRDSGERSICETTLKIYNKIIPRLPAATAMRLAESLQAKLLPLVTDPQGNISQLSEAVACLCQVVTRHTNSYVVLTRILLKAATETLALLDKNKQTESTIKKCRVLIIMMSLLVQHCDFDAVREYDDMNVRERSRQQYFNAANDLDELNNMLTLEQESGLDDETEFTIPVRIWNLLMTVRNQVNNPDIRSLSLRGLGCLFVGYPFLMNDTSSIEMMDEVFRGSESDHLQLLLVFQEYLKADEHKRTKKPDETTVQSSELTVDNLIGDTDVLNDSNVGASVLTRYLPHVLDAALSTSNKMSYAAVDILGFIVKQGLTHPLGVLPTLVALETSPSGALVAKARDLHGFLHTKHASNLNTHYAATVEKAHSFRRMITGSDSGMRNDVALLEIWYGYAKEKRPTKLEFLGGVVKLFDINPMRKNVTENSISLSRFLADNLLSLGYQNNEEVLFIGKMLSTYLATHGEALRDELSYEDIDDGMKSKIRSSVIFSIAAHLKNNLKDMYGFTDKQLIDYNPKKKTPYGDKVLSGRGEMRPINYKEIPGAAKEMKERDDYTEQIDAYFDLINDTALTASDDDMLVDELSE</sequence>
<dbReference type="GO" id="GO:0034087">
    <property type="term" value="P:establishment of mitotic sister chromatid cohesion"/>
    <property type="evidence" value="ECO:0007669"/>
    <property type="project" value="TreeGrafter"/>
</dbReference>
<comment type="similarity">
    <text evidence="1">Belongs to the SCC2/Nipped-B family.</text>
</comment>
<dbReference type="EMBL" id="SPNW01000029">
    <property type="protein sequence ID" value="TIA89248.1"/>
    <property type="molecule type" value="Genomic_DNA"/>
</dbReference>
<keyword evidence="1" id="KW-0677">Repeat</keyword>